<gene>
    <name evidence="2" type="ORF">GCM10010840_03690</name>
</gene>
<comment type="caution">
    <text evidence="2">The sequence shown here is derived from an EMBL/GenBank/DDBJ whole genome shotgun (WGS) entry which is preliminary data.</text>
</comment>
<evidence type="ECO:0000313" key="2">
    <source>
        <dbReference type="EMBL" id="GGL68815.1"/>
    </source>
</evidence>
<name>A0ABQ2G067_9DEIO</name>
<keyword evidence="1" id="KW-1133">Transmembrane helix</keyword>
<keyword evidence="3" id="KW-1185">Reference proteome</keyword>
<dbReference type="EMBL" id="BMOL01000001">
    <property type="protein sequence ID" value="GGL68815.1"/>
    <property type="molecule type" value="Genomic_DNA"/>
</dbReference>
<proteinExistence type="predicted"/>
<sequence>MIIGGTATTVAFSAFSGSVPALALAALALPAAGVVVMGWAACWARPGRPRVIKRTAPISVRREVVWGIGQLLVNEKAAASKEGRLLETGAV</sequence>
<keyword evidence="1" id="KW-0472">Membrane</keyword>
<protein>
    <submittedName>
        <fullName evidence="2">Uncharacterized protein</fullName>
    </submittedName>
</protein>
<evidence type="ECO:0000313" key="3">
    <source>
        <dbReference type="Proteomes" id="UP000639973"/>
    </source>
</evidence>
<reference evidence="3" key="1">
    <citation type="journal article" date="2019" name="Int. J. Syst. Evol. Microbiol.">
        <title>The Global Catalogue of Microorganisms (GCM) 10K type strain sequencing project: providing services to taxonomists for standard genome sequencing and annotation.</title>
        <authorList>
            <consortium name="The Broad Institute Genomics Platform"/>
            <consortium name="The Broad Institute Genome Sequencing Center for Infectious Disease"/>
            <person name="Wu L."/>
            <person name="Ma J."/>
        </authorList>
    </citation>
    <scope>NUCLEOTIDE SEQUENCE [LARGE SCALE GENOMIC DNA]</scope>
    <source>
        <strain evidence="3">JCM 15442</strain>
    </source>
</reference>
<accession>A0ABQ2G067</accession>
<dbReference type="Proteomes" id="UP000639973">
    <property type="component" value="Unassembled WGS sequence"/>
</dbReference>
<keyword evidence="1" id="KW-0812">Transmembrane</keyword>
<organism evidence="2 3">
    <name type="scientific">Deinococcus aerolatus</name>
    <dbReference type="NCBI Taxonomy" id="522487"/>
    <lineage>
        <taxon>Bacteria</taxon>
        <taxon>Thermotogati</taxon>
        <taxon>Deinococcota</taxon>
        <taxon>Deinococci</taxon>
        <taxon>Deinococcales</taxon>
        <taxon>Deinococcaceae</taxon>
        <taxon>Deinococcus</taxon>
    </lineage>
</organism>
<feature type="transmembrane region" description="Helical" evidence="1">
    <location>
        <begin position="21"/>
        <end position="44"/>
    </location>
</feature>
<evidence type="ECO:0000256" key="1">
    <source>
        <dbReference type="SAM" id="Phobius"/>
    </source>
</evidence>